<dbReference type="Proteomes" id="UP000287651">
    <property type="component" value="Unassembled WGS sequence"/>
</dbReference>
<organism evidence="1 2">
    <name type="scientific">Ensete ventricosum</name>
    <name type="common">Abyssinian banana</name>
    <name type="synonym">Musa ensete</name>
    <dbReference type="NCBI Taxonomy" id="4639"/>
    <lineage>
        <taxon>Eukaryota</taxon>
        <taxon>Viridiplantae</taxon>
        <taxon>Streptophyta</taxon>
        <taxon>Embryophyta</taxon>
        <taxon>Tracheophyta</taxon>
        <taxon>Spermatophyta</taxon>
        <taxon>Magnoliopsida</taxon>
        <taxon>Liliopsida</taxon>
        <taxon>Zingiberales</taxon>
        <taxon>Musaceae</taxon>
        <taxon>Ensete</taxon>
    </lineage>
</organism>
<reference evidence="1 2" key="1">
    <citation type="journal article" date="2014" name="Agronomy (Basel)">
        <title>A Draft Genome Sequence for Ensete ventricosum, the Drought-Tolerant Tree Against Hunger.</title>
        <authorList>
            <person name="Harrison J."/>
            <person name="Moore K.A."/>
            <person name="Paszkiewicz K."/>
            <person name="Jones T."/>
            <person name="Grant M."/>
            <person name="Ambacheew D."/>
            <person name="Muzemil S."/>
            <person name="Studholme D.J."/>
        </authorList>
    </citation>
    <scope>NUCLEOTIDE SEQUENCE [LARGE SCALE GENOMIC DNA]</scope>
</reference>
<evidence type="ECO:0000313" key="1">
    <source>
        <dbReference type="EMBL" id="RRT43778.1"/>
    </source>
</evidence>
<comment type="caution">
    <text evidence="1">The sequence shown here is derived from an EMBL/GenBank/DDBJ whole genome shotgun (WGS) entry which is preliminary data.</text>
</comment>
<sequence length="123" mass="13607">MCPQVEVSALPVSGRPYDRWRIGITCVRSAVRPLGIWHYLCQVGRTTAGVSALPVPGRPHDCWRPHACVRPVSCVGSATSAGQLSEGVMMWRPGHYVSYQCCRYADRPVPSKIDRRWSISVVG</sequence>
<evidence type="ECO:0000313" key="2">
    <source>
        <dbReference type="Proteomes" id="UP000287651"/>
    </source>
</evidence>
<protein>
    <submittedName>
        <fullName evidence="1">Uncharacterized protein</fullName>
    </submittedName>
</protein>
<feature type="non-terminal residue" evidence="1">
    <location>
        <position position="123"/>
    </location>
</feature>
<name>A0A426XW43_ENSVE</name>
<accession>A0A426XW43</accession>
<proteinExistence type="predicted"/>
<dbReference type="AlphaFoldDB" id="A0A426XW43"/>
<dbReference type="EMBL" id="AMZH03016911">
    <property type="protein sequence ID" value="RRT43778.1"/>
    <property type="molecule type" value="Genomic_DNA"/>
</dbReference>
<gene>
    <name evidence="1" type="ORF">B296_00052769</name>
</gene>